<dbReference type="OrthoDB" id="660510at2"/>
<dbReference type="STRING" id="1176587.A8C56_14270"/>
<name>A0A1A9I4K4_9BACT</name>
<keyword evidence="2" id="KW-1185">Reference proteome</keyword>
<protein>
    <recommendedName>
        <fullName evidence="3">3-keto-disaccharide hydrolase domain-containing protein</fullName>
    </recommendedName>
</protein>
<dbReference type="Gene3D" id="2.60.120.560">
    <property type="entry name" value="Exo-inulinase, domain 1"/>
    <property type="match status" value="1"/>
</dbReference>
<evidence type="ECO:0008006" key="3">
    <source>
        <dbReference type="Google" id="ProtNLM"/>
    </source>
</evidence>
<sequence>MKKNIFFFLLLTVIVFTACKKSDVKPKETVLYETDFSSNDGKWGTGTPSNGIVLSISDGYYTFRNSSTGSYGSWLENPVFTGTPARSAIEASIKTAQTGNDGWGSGGLLWNLKKISNNNYYEFGFVISYNGKFEIYGYPNGDQDSYTEYVSWTLSSAIKTDSFNKLRITLTTGTLHFFINDKEVHSMPATSEGALDLAGFIADRGTTLQMDYFRAVTF</sequence>
<dbReference type="KEGG" id="nia:A8C56_14270"/>
<evidence type="ECO:0000313" key="2">
    <source>
        <dbReference type="Proteomes" id="UP000077667"/>
    </source>
</evidence>
<dbReference type="RefSeq" id="WP_067757311.1">
    <property type="nucleotide sequence ID" value="NZ_CP015772.1"/>
</dbReference>
<proteinExistence type="predicted"/>
<dbReference type="EMBL" id="CP015772">
    <property type="protein sequence ID" value="ANH81979.1"/>
    <property type="molecule type" value="Genomic_DNA"/>
</dbReference>
<evidence type="ECO:0000313" key="1">
    <source>
        <dbReference type="EMBL" id="ANH81979.1"/>
    </source>
</evidence>
<organism evidence="1 2">
    <name type="scientific">Niabella ginsenosidivorans</name>
    <dbReference type="NCBI Taxonomy" id="1176587"/>
    <lineage>
        <taxon>Bacteria</taxon>
        <taxon>Pseudomonadati</taxon>
        <taxon>Bacteroidota</taxon>
        <taxon>Chitinophagia</taxon>
        <taxon>Chitinophagales</taxon>
        <taxon>Chitinophagaceae</taxon>
        <taxon>Niabella</taxon>
    </lineage>
</organism>
<gene>
    <name evidence="1" type="ORF">A8C56_14270</name>
</gene>
<dbReference type="PROSITE" id="PS51257">
    <property type="entry name" value="PROKAR_LIPOPROTEIN"/>
    <property type="match status" value="1"/>
</dbReference>
<dbReference type="AlphaFoldDB" id="A0A1A9I4K4"/>
<accession>A0A1A9I4K4</accession>
<reference evidence="1 2" key="1">
    <citation type="submission" date="2016-05" db="EMBL/GenBank/DDBJ databases">
        <title>Niabella ginsenosidivorans BS26 whole genome sequencing.</title>
        <authorList>
            <person name="Im W.T."/>
            <person name="Siddiqi M.Z."/>
        </authorList>
    </citation>
    <scope>NUCLEOTIDE SEQUENCE [LARGE SCALE GENOMIC DNA]</scope>
    <source>
        <strain evidence="1 2">BS26</strain>
    </source>
</reference>
<dbReference type="Proteomes" id="UP000077667">
    <property type="component" value="Chromosome"/>
</dbReference>